<evidence type="ECO:0000256" key="5">
    <source>
        <dbReference type="ARBA" id="ARBA00035167"/>
    </source>
</evidence>
<keyword evidence="7" id="KW-0699">rRNA-binding</keyword>
<dbReference type="PANTHER" id="PTHR19836">
    <property type="entry name" value="30S RIBOSOMAL PROTEIN S14"/>
    <property type="match status" value="1"/>
</dbReference>
<dbReference type="PANTHER" id="PTHR19836:SF19">
    <property type="entry name" value="SMALL RIBOSOMAL SUBUNIT PROTEIN US14M"/>
    <property type="match status" value="1"/>
</dbReference>
<dbReference type="HOGENOM" id="CLU_139869_0_0_10"/>
<comment type="subunit">
    <text evidence="6 7">Part of the 30S ribosomal subunit. Contacts proteins S3 and S10.</text>
</comment>
<dbReference type="Gene3D" id="4.10.830.10">
    <property type="entry name" value="30s Ribosomal Protein S14, Chain N"/>
    <property type="match status" value="1"/>
</dbReference>
<dbReference type="STRING" id="1133592.ASNER_163"/>
<dbReference type="GO" id="GO:0019843">
    <property type="term" value="F:rRNA binding"/>
    <property type="evidence" value="ECO:0007669"/>
    <property type="project" value="UniProtKB-UniRule"/>
</dbReference>
<dbReference type="NCBIfam" id="NF006477">
    <property type="entry name" value="PRK08881.1"/>
    <property type="match status" value="1"/>
</dbReference>
<proteinExistence type="inferred from homology"/>
<dbReference type="AlphaFoldDB" id="L7VJR0"/>
<keyword evidence="7" id="KW-0694">RNA-binding</keyword>
<dbReference type="PATRIC" id="fig|1133592.3.peg.150"/>
<name>L7VJR0_9FLAO</name>
<dbReference type="InterPro" id="IPR001209">
    <property type="entry name" value="Ribosomal_uS14"/>
</dbReference>
<dbReference type="Pfam" id="PF00253">
    <property type="entry name" value="Ribosomal_S14"/>
    <property type="match status" value="1"/>
</dbReference>
<accession>L7VJR0</accession>
<keyword evidence="4 7" id="KW-0687">Ribonucleoprotein</keyword>
<evidence type="ECO:0000313" key="8">
    <source>
        <dbReference type="EMBL" id="AGC66924.1"/>
    </source>
</evidence>
<dbReference type="InterPro" id="IPR018271">
    <property type="entry name" value="Ribosomal_uS14_CS"/>
</dbReference>
<evidence type="ECO:0000313" key="9">
    <source>
        <dbReference type="Proteomes" id="UP000011174"/>
    </source>
</evidence>
<dbReference type="SUPFAM" id="SSF57716">
    <property type="entry name" value="Glucocorticoid receptor-like (DNA-binding domain)"/>
    <property type="match status" value="1"/>
</dbReference>
<dbReference type="Proteomes" id="UP000011174">
    <property type="component" value="Chromosome"/>
</dbReference>
<evidence type="ECO:0000256" key="3">
    <source>
        <dbReference type="ARBA" id="ARBA00022980"/>
    </source>
</evidence>
<organism evidence="8 9">
    <name type="scientific">Candidatus Uzinura diaspidicola str. ASNER</name>
    <dbReference type="NCBI Taxonomy" id="1133592"/>
    <lineage>
        <taxon>Bacteria</taxon>
        <taxon>Pseudomonadati</taxon>
        <taxon>Bacteroidota</taxon>
        <taxon>Flavobacteriia</taxon>
        <taxon>Flavobacteriales</taxon>
        <taxon>Candidatus Uzinura</taxon>
    </lineage>
</organism>
<evidence type="ECO:0000256" key="6">
    <source>
        <dbReference type="ARBA" id="ARBA00047110"/>
    </source>
</evidence>
<evidence type="ECO:0000256" key="2">
    <source>
        <dbReference type="ARBA" id="ARBA00009083"/>
    </source>
</evidence>
<gene>
    <name evidence="7 8" type="primary">rpsN</name>
    <name evidence="8" type="ORF">ASNER_163</name>
</gene>
<comment type="function">
    <text evidence="1 7">Binds 16S rRNA, required for the assembly of 30S particles and may also be responsible for determining the conformation of the 16S rRNA at the A site.</text>
</comment>
<reference evidence="8 9" key="1">
    <citation type="journal article" date="2013" name="Environ. Microbiol.">
        <title>The nutrient supplying capabilities of Uzinura, an endosymbiont of armoured scale insects.</title>
        <authorList>
            <person name="Sabree Z.L."/>
            <person name="Huang C.Y."/>
            <person name="Okusu A."/>
            <person name="Moran N.A."/>
            <person name="Normark B.B."/>
        </authorList>
    </citation>
    <scope>NUCLEOTIDE SEQUENCE [LARGE SCALE GENOMIC DNA]</scope>
    <source>
        <strain evidence="8 9">ASNER</strain>
    </source>
</reference>
<dbReference type="InterPro" id="IPR023036">
    <property type="entry name" value="Ribosomal_uS14_bac/plastid"/>
</dbReference>
<dbReference type="GO" id="GO:0006412">
    <property type="term" value="P:translation"/>
    <property type="evidence" value="ECO:0007669"/>
    <property type="project" value="UniProtKB-UniRule"/>
</dbReference>
<dbReference type="GO" id="GO:0005737">
    <property type="term" value="C:cytoplasm"/>
    <property type="evidence" value="ECO:0007669"/>
    <property type="project" value="UniProtKB-ARBA"/>
</dbReference>
<protein>
    <recommendedName>
        <fullName evidence="5 7">Small ribosomal subunit protein uS14</fullName>
    </recommendedName>
</protein>
<keyword evidence="3 7" id="KW-0689">Ribosomal protein</keyword>
<dbReference type="GO" id="GO:0015935">
    <property type="term" value="C:small ribosomal subunit"/>
    <property type="evidence" value="ECO:0007669"/>
    <property type="project" value="TreeGrafter"/>
</dbReference>
<dbReference type="EMBL" id="CP003263">
    <property type="protein sequence ID" value="AGC66924.1"/>
    <property type="molecule type" value="Genomic_DNA"/>
</dbReference>
<dbReference type="OrthoDB" id="9810484at2"/>
<sequence length="89" mass="10510">MAKESIKAREIKRKKLCSKYEKKRNELKKSRDYDALQKLPKNSCTVRLRNRCKLTGRSRGYMRKFGVSRISFRNLVNFGLIPGVKKSSW</sequence>
<dbReference type="GO" id="GO:0003735">
    <property type="term" value="F:structural constituent of ribosome"/>
    <property type="evidence" value="ECO:0007669"/>
    <property type="project" value="InterPro"/>
</dbReference>
<keyword evidence="9" id="KW-1185">Reference proteome</keyword>
<comment type="similarity">
    <text evidence="2 7">Belongs to the universal ribosomal protein uS14 family.</text>
</comment>
<dbReference type="InterPro" id="IPR043140">
    <property type="entry name" value="Ribosomal_uS14_sf"/>
</dbReference>
<evidence type="ECO:0000256" key="1">
    <source>
        <dbReference type="ARBA" id="ARBA00003686"/>
    </source>
</evidence>
<evidence type="ECO:0000256" key="4">
    <source>
        <dbReference type="ARBA" id="ARBA00023274"/>
    </source>
</evidence>
<dbReference type="KEGG" id="udi:ASNER_163"/>
<evidence type="ECO:0000256" key="7">
    <source>
        <dbReference type="HAMAP-Rule" id="MF_00537"/>
    </source>
</evidence>
<dbReference type="HAMAP" id="MF_00537">
    <property type="entry name" value="Ribosomal_uS14_1"/>
    <property type="match status" value="1"/>
</dbReference>
<dbReference type="PROSITE" id="PS00527">
    <property type="entry name" value="RIBOSOMAL_S14"/>
    <property type="match status" value="1"/>
</dbReference>